<sequence>MADLNPLITKEMLVRYNQLNQQKKRIEEQLDELKKAFNHYFDLSVGYHEKGEVIMDEYKLQRQIRTIEKYEQEETVKRLEALHLNELIQKKPDDKKIKSALDLGLLSETDLDGCKKVNKLNIVTVKPVRDSK</sequence>
<dbReference type="RefSeq" id="WP_158323755.1">
    <property type="nucleotide sequence ID" value="NZ_BORB01000028.1"/>
</dbReference>
<dbReference type="EMBL" id="BORB01000028">
    <property type="protein sequence ID" value="GIN58670.1"/>
    <property type="molecule type" value="Genomic_DNA"/>
</dbReference>
<keyword evidence="3" id="KW-1185">Reference proteome</keyword>
<reference evidence="2 3" key="1">
    <citation type="submission" date="2021-03" db="EMBL/GenBank/DDBJ databases">
        <title>Antimicrobial resistance genes in bacteria isolated from Japanese honey, and their potential for conferring macrolide and lincosamide resistance in the American foulbrood pathogen Paenibacillus larvae.</title>
        <authorList>
            <person name="Okamoto M."/>
            <person name="Kumagai M."/>
            <person name="Kanamori H."/>
            <person name="Takamatsu D."/>
        </authorList>
    </citation>
    <scope>NUCLEOTIDE SEQUENCE [LARGE SCALE GENOMIC DNA]</scope>
    <source>
        <strain evidence="2 3">J8TS2</strain>
    </source>
</reference>
<organism evidence="2 3">
    <name type="scientific">Lederbergia ruris</name>
    <dbReference type="NCBI Taxonomy" id="217495"/>
    <lineage>
        <taxon>Bacteria</taxon>
        <taxon>Bacillati</taxon>
        <taxon>Bacillota</taxon>
        <taxon>Bacilli</taxon>
        <taxon>Bacillales</taxon>
        <taxon>Bacillaceae</taxon>
        <taxon>Lederbergia</taxon>
    </lineage>
</organism>
<protein>
    <submittedName>
        <fullName evidence="2">Uncharacterized protein</fullName>
    </submittedName>
</protein>
<dbReference type="Proteomes" id="UP000679950">
    <property type="component" value="Unassembled WGS sequence"/>
</dbReference>
<accession>A0ABQ4KL49</accession>
<comment type="caution">
    <text evidence="2">The sequence shown here is derived from an EMBL/GenBank/DDBJ whole genome shotgun (WGS) entry which is preliminary data.</text>
</comment>
<gene>
    <name evidence="2" type="ORF">J8TS2_29890</name>
</gene>
<evidence type="ECO:0000313" key="3">
    <source>
        <dbReference type="Proteomes" id="UP000679950"/>
    </source>
</evidence>
<name>A0ABQ4KL49_9BACI</name>
<evidence type="ECO:0000313" key="2">
    <source>
        <dbReference type="EMBL" id="GIN58670.1"/>
    </source>
</evidence>
<keyword evidence="1" id="KW-0175">Coiled coil</keyword>
<proteinExistence type="predicted"/>
<feature type="coiled-coil region" evidence="1">
    <location>
        <begin position="9"/>
        <end position="43"/>
    </location>
</feature>
<evidence type="ECO:0000256" key="1">
    <source>
        <dbReference type="SAM" id="Coils"/>
    </source>
</evidence>